<dbReference type="GO" id="GO:0005524">
    <property type="term" value="F:ATP binding"/>
    <property type="evidence" value="ECO:0007669"/>
    <property type="project" value="UniProtKB-KW"/>
</dbReference>
<keyword evidence="9" id="KW-0694">RNA-binding</keyword>
<dbReference type="Pfam" id="PF21010">
    <property type="entry name" value="HA2_C"/>
    <property type="match status" value="1"/>
</dbReference>
<evidence type="ECO:0000256" key="7">
    <source>
        <dbReference type="ARBA" id="ARBA00022840"/>
    </source>
</evidence>
<evidence type="ECO:0000256" key="12">
    <source>
        <dbReference type="ARBA" id="ARBA00060772"/>
    </source>
</evidence>
<evidence type="ECO:0000259" key="15">
    <source>
        <dbReference type="PROSITE" id="PS51194"/>
    </source>
</evidence>
<dbReference type="SMART" id="SM00333">
    <property type="entry name" value="TUDOR"/>
    <property type="match status" value="1"/>
</dbReference>
<dbReference type="FunFam" id="1.20.120.1080:FF:000002">
    <property type="entry name" value="Putative ATP-dependent RNA helicase DHX36"/>
    <property type="match status" value="1"/>
</dbReference>
<dbReference type="Gene3D" id="3.40.50.300">
    <property type="entry name" value="P-loop containing nucleotide triphosphate hydrolases"/>
    <property type="match status" value="2"/>
</dbReference>
<organism evidence="16 17">
    <name type="scientific">Diacronema lutheri</name>
    <name type="common">Unicellular marine alga</name>
    <name type="synonym">Monochrysis lutheri</name>
    <dbReference type="NCBI Taxonomy" id="2081491"/>
    <lineage>
        <taxon>Eukaryota</taxon>
        <taxon>Haptista</taxon>
        <taxon>Haptophyta</taxon>
        <taxon>Pavlovophyceae</taxon>
        <taxon>Pavlovales</taxon>
        <taxon>Pavlovaceae</taxon>
        <taxon>Diacronema</taxon>
    </lineage>
</organism>
<evidence type="ECO:0008006" key="18">
    <source>
        <dbReference type="Google" id="ProtNLM"/>
    </source>
</evidence>
<evidence type="ECO:0000256" key="6">
    <source>
        <dbReference type="ARBA" id="ARBA00022806"/>
    </source>
</evidence>
<dbReference type="InterPro" id="IPR059023">
    <property type="entry name" value="RNA_hel_CTD"/>
</dbReference>
<evidence type="ECO:0000256" key="2">
    <source>
        <dbReference type="ARBA" id="ARBA00022473"/>
    </source>
</evidence>
<dbReference type="Gene3D" id="1.20.120.1080">
    <property type="match status" value="1"/>
</dbReference>
<dbReference type="Pfam" id="PF07717">
    <property type="entry name" value="OB_NTP_bind"/>
    <property type="match status" value="1"/>
</dbReference>
<dbReference type="Pfam" id="PF26026">
    <property type="entry name" value="RNA_hel_CTD"/>
    <property type="match status" value="1"/>
</dbReference>
<dbReference type="Proteomes" id="UP000751190">
    <property type="component" value="Unassembled WGS sequence"/>
</dbReference>
<dbReference type="SUPFAM" id="SSF52540">
    <property type="entry name" value="P-loop containing nucleoside triphosphate hydrolases"/>
    <property type="match status" value="1"/>
</dbReference>
<keyword evidence="2" id="KW-0217">Developmental protein</keyword>
<dbReference type="InterPro" id="IPR002999">
    <property type="entry name" value="Tudor"/>
</dbReference>
<evidence type="ECO:0000256" key="3">
    <source>
        <dbReference type="ARBA" id="ARBA00022741"/>
    </source>
</evidence>
<dbReference type="AlphaFoldDB" id="A0A8J6CCJ5"/>
<comment type="similarity">
    <text evidence="12">Belongs to the DExH box helicase family.</text>
</comment>
<dbReference type="InterPro" id="IPR014001">
    <property type="entry name" value="Helicase_ATP-bd"/>
</dbReference>
<keyword evidence="17" id="KW-1185">Reference proteome</keyword>
<dbReference type="PROSITE" id="PS51194">
    <property type="entry name" value="HELICASE_CTER"/>
    <property type="match status" value="1"/>
</dbReference>
<evidence type="ECO:0000256" key="8">
    <source>
        <dbReference type="ARBA" id="ARBA00022871"/>
    </source>
</evidence>
<dbReference type="InterPro" id="IPR007502">
    <property type="entry name" value="Helicase-assoc_dom"/>
</dbReference>
<proteinExistence type="inferred from homology"/>
<name>A0A8J6CCJ5_DIALT</name>
<evidence type="ECO:0000256" key="9">
    <source>
        <dbReference type="ARBA" id="ARBA00022884"/>
    </source>
</evidence>
<dbReference type="Pfam" id="PF00270">
    <property type="entry name" value="DEAD"/>
    <property type="match status" value="1"/>
</dbReference>
<dbReference type="FunFam" id="3.40.50.300:FF:000526">
    <property type="entry name" value="DExH-box ATP-dependent RNA helicase DExH3"/>
    <property type="match status" value="1"/>
</dbReference>
<dbReference type="InterPro" id="IPR001650">
    <property type="entry name" value="Helicase_C-like"/>
</dbReference>
<feature type="compositionally biased region" description="Gly residues" evidence="13">
    <location>
        <begin position="368"/>
        <end position="387"/>
    </location>
</feature>
<reference evidence="16" key="1">
    <citation type="submission" date="2021-05" db="EMBL/GenBank/DDBJ databases">
        <title>The genome of the haptophyte Pavlova lutheri (Diacronema luteri, Pavlovales) - a model for lipid biosynthesis in eukaryotic algae.</title>
        <authorList>
            <person name="Hulatt C.J."/>
            <person name="Posewitz M.C."/>
        </authorList>
    </citation>
    <scope>NUCLEOTIDE SEQUENCE</scope>
    <source>
        <strain evidence="16">NIVA-4/92</strain>
    </source>
</reference>
<keyword evidence="4" id="KW-0221">Differentiation</keyword>
<feature type="domain" description="Helicase C-terminal" evidence="15">
    <location>
        <begin position="531"/>
        <end position="707"/>
    </location>
</feature>
<dbReference type="CDD" id="cd17917">
    <property type="entry name" value="DEXHc_RHA-like"/>
    <property type="match status" value="1"/>
</dbReference>
<dbReference type="PANTHER" id="PTHR18934">
    <property type="entry name" value="ATP-DEPENDENT RNA HELICASE"/>
    <property type="match status" value="1"/>
</dbReference>
<dbReference type="PANTHER" id="PTHR18934:SF145">
    <property type="entry name" value="ATP-DEPENDENT RNA HELICASE DHX57-RELATED"/>
    <property type="match status" value="1"/>
</dbReference>
<dbReference type="GO" id="GO:0004386">
    <property type="term" value="F:helicase activity"/>
    <property type="evidence" value="ECO:0007669"/>
    <property type="project" value="UniProtKB-KW"/>
</dbReference>
<keyword evidence="10" id="KW-0943">RNA-mediated gene silencing</keyword>
<dbReference type="Gene3D" id="2.30.30.140">
    <property type="match status" value="1"/>
</dbReference>
<evidence type="ECO:0000313" key="17">
    <source>
        <dbReference type="Proteomes" id="UP000751190"/>
    </source>
</evidence>
<dbReference type="EMBL" id="JAGTXO010000005">
    <property type="protein sequence ID" value="KAG8467619.1"/>
    <property type="molecule type" value="Genomic_DNA"/>
</dbReference>
<dbReference type="SMART" id="SM00847">
    <property type="entry name" value="HA2"/>
    <property type="match status" value="1"/>
</dbReference>
<dbReference type="InterPro" id="IPR011709">
    <property type="entry name" value="DEAD-box_helicase_OB_fold"/>
</dbReference>
<dbReference type="CDD" id="cd18791">
    <property type="entry name" value="SF2_C_RHA"/>
    <property type="match status" value="1"/>
</dbReference>
<dbReference type="GO" id="GO:0031047">
    <property type="term" value="P:regulatory ncRNA-mediated gene silencing"/>
    <property type="evidence" value="ECO:0007669"/>
    <property type="project" value="UniProtKB-KW"/>
</dbReference>
<evidence type="ECO:0000259" key="14">
    <source>
        <dbReference type="PROSITE" id="PS51192"/>
    </source>
</evidence>
<dbReference type="OMA" id="PERVYVQ"/>
<gene>
    <name evidence="16" type="ORF">KFE25_006671</name>
</gene>
<feature type="region of interest" description="Disordered" evidence="13">
    <location>
        <begin position="362"/>
        <end position="387"/>
    </location>
</feature>
<evidence type="ECO:0000256" key="11">
    <source>
        <dbReference type="ARBA" id="ARBA00023254"/>
    </source>
</evidence>
<dbReference type="GO" id="GO:0007283">
    <property type="term" value="P:spermatogenesis"/>
    <property type="evidence" value="ECO:0007669"/>
    <property type="project" value="UniProtKB-KW"/>
</dbReference>
<feature type="region of interest" description="Disordered" evidence="13">
    <location>
        <begin position="82"/>
        <end position="102"/>
    </location>
</feature>
<evidence type="ECO:0000256" key="1">
    <source>
        <dbReference type="ARBA" id="ARBA00008792"/>
    </source>
</evidence>
<keyword evidence="11" id="KW-0469">Meiosis</keyword>
<dbReference type="OrthoDB" id="5600252at2759"/>
<dbReference type="GO" id="GO:0016787">
    <property type="term" value="F:hydrolase activity"/>
    <property type="evidence" value="ECO:0007669"/>
    <property type="project" value="UniProtKB-KW"/>
</dbReference>
<accession>A0A8J6CCJ5</accession>
<evidence type="ECO:0000256" key="4">
    <source>
        <dbReference type="ARBA" id="ARBA00022782"/>
    </source>
</evidence>
<dbReference type="GO" id="GO:0003723">
    <property type="term" value="F:RNA binding"/>
    <property type="evidence" value="ECO:0007669"/>
    <property type="project" value="UniProtKB-KW"/>
</dbReference>
<dbReference type="GO" id="GO:0030154">
    <property type="term" value="P:cell differentiation"/>
    <property type="evidence" value="ECO:0007669"/>
    <property type="project" value="UniProtKB-KW"/>
</dbReference>
<dbReference type="InterPro" id="IPR027417">
    <property type="entry name" value="P-loop_NTPase"/>
</dbReference>
<protein>
    <recommendedName>
        <fullName evidence="18">RNA helicase</fullName>
    </recommendedName>
</protein>
<dbReference type="PROSITE" id="PS51192">
    <property type="entry name" value="HELICASE_ATP_BIND_1"/>
    <property type="match status" value="1"/>
</dbReference>
<feature type="domain" description="Helicase ATP-binding" evidence="14">
    <location>
        <begin position="132"/>
        <end position="309"/>
    </location>
</feature>
<dbReference type="GO" id="GO:0051321">
    <property type="term" value="P:meiotic cell cycle"/>
    <property type="evidence" value="ECO:0007669"/>
    <property type="project" value="UniProtKB-KW"/>
</dbReference>
<keyword evidence="3" id="KW-0547">Nucleotide-binding</keyword>
<evidence type="ECO:0000256" key="13">
    <source>
        <dbReference type="SAM" id="MobiDB-lite"/>
    </source>
</evidence>
<evidence type="ECO:0000256" key="10">
    <source>
        <dbReference type="ARBA" id="ARBA00023158"/>
    </source>
</evidence>
<evidence type="ECO:0000256" key="5">
    <source>
        <dbReference type="ARBA" id="ARBA00022801"/>
    </source>
</evidence>
<comment type="caution">
    <text evidence="16">The sequence shown here is derived from an EMBL/GenBank/DDBJ whole genome shotgun (WGS) entry which is preliminary data.</text>
</comment>
<keyword evidence="6" id="KW-0347">Helicase</keyword>
<keyword evidence="8" id="KW-0744">Spermatogenesis</keyword>
<comment type="similarity">
    <text evidence="1">Belongs to the DEAD box helicase family. DEAH subfamily.</text>
</comment>
<keyword evidence="5" id="KW-0378">Hydrolase</keyword>
<dbReference type="SMART" id="SM00487">
    <property type="entry name" value="DEXDc"/>
    <property type="match status" value="1"/>
</dbReference>
<dbReference type="Pfam" id="PF00271">
    <property type="entry name" value="Helicase_C"/>
    <property type="match status" value="1"/>
</dbReference>
<dbReference type="InterPro" id="IPR011545">
    <property type="entry name" value="DEAD/DEAH_box_helicase_dom"/>
</dbReference>
<dbReference type="SMART" id="SM00490">
    <property type="entry name" value="HELICc"/>
    <property type="match status" value="1"/>
</dbReference>
<keyword evidence="7" id="KW-0067">ATP-binding</keyword>
<sequence length="1133" mass="120448">MASADEYSIRSALQLTSLGADVHFVEALAPGQPVLAYYADESEEGWYDARVLRVHSGGSQVDVRYDEYEQIATVVREAVRARPSAGGGPTARARRGGGGGGGHVRVPPPAAANPFQAQREALPVFAYRQRVLDAIKQHQVVVIEGDTGCGKSTQLPQYVLEAAAADGLPCSVVVAQPRRISAMGVAERVAAERGERIGGAVGYTIRLESKTSAQTCLLFCTTGILMRRLSDEADAAAAAGGVRAQKLAGVTHLFVDEVHERSMESDFLLMVLRDLLAERPDLRLVLMSATLDAGLFARYFAAVPAAAGARAHGAGGTLGAASDVPAPVIAVPGRTFPVTALFLEDALELTGHRVRPRADWARKLPKNAGGGPATAPAYGGGARGARGGGMHRVPSEQGGMAWLPQPHAPARTHSDTQLATHWRAGAGGAGGGSGGGGGGAHAAFGEDQRADMDLPPIELAQRYASYSAKTAEALGALDHSAINYELLVELIVFLKAQPSERSAKALNELARDKHTAPLGPAAGVRARAPAELPPAPPAQPGDGDAILVFLPGLKEITTVHEMLLENSHFAREPQRSWIVPLHSTLPPDDQRRVFLRPPPELGARKVVLATNIAETAITVDDVGFVIDTGRMKETRYDPSRRMESLDEVQVSRANAKQRRGRAGRVRPGVAIHLFTRHAHEVTMAGHQVPEVCRVPLDRLVLTIKALRYPQPAADVCARLIEPPSAEAVRRAIAELVEIDALQLSEPQPAAGARAGAPPAAVEELTALGEHLAKLPVDVRIGKLLLFGAIFDVADEALTVAATLSFRTPFLAPFDKRAEADAAKMRFKAGQSDHLTVLRAYREFDQSGGARFQMARECFLSVRTLQSIAQLKRQLLELLSDARFVRPGLRARAVEAVGRRERGSDGCRTAIMLGVDAALDGGADGAAAGGALATPDDLDGSTGELLKSLLCAALYPQVVVVEESKKAGKMPKLLTREEGSAEPMPVQIHPSSVNAREAHFASTYLVYAEKVKTGAVFVRDCAPVSPYALLMFAGELRSEGGVRVSGRAKGGRRRQVEQRDAAGGEVVLCIDQWIRFRVPQRVESLILDLREQLEALLKTKISRPELELSSAGRGVLSAVMSLIAGQHGPGLGGF</sequence>
<evidence type="ECO:0000313" key="16">
    <source>
        <dbReference type="EMBL" id="KAG8467619.1"/>
    </source>
</evidence>